<evidence type="ECO:0000256" key="2">
    <source>
        <dbReference type="ARBA" id="ARBA00022692"/>
    </source>
</evidence>
<evidence type="ECO:0000256" key="3">
    <source>
        <dbReference type="ARBA" id="ARBA00022989"/>
    </source>
</evidence>
<dbReference type="GO" id="GO:0005254">
    <property type="term" value="F:chloride channel activity"/>
    <property type="evidence" value="ECO:0007669"/>
    <property type="project" value="TreeGrafter"/>
</dbReference>
<dbReference type="AlphaFoldDB" id="A0A833SQZ3"/>
<dbReference type="InterPro" id="IPR035892">
    <property type="entry name" value="C2_domain_sf"/>
</dbReference>
<dbReference type="PANTHER" id="PTHR12308">
    <property type="entry name" value="ANOCTAMIN"/>
    <property type="match status" value="1"/>
</dbReference>
<feature type="compositionally biased region" description="Polar residues" evidence="5">
    <location>
        <begin position="927"/>
        <end position="938"/>
    </location>
</feature>
<dbReference type="Proteomes" id="UP000602510">
    <property type="component" value="Unassembled WGS sequence"/>
</dbReference>
<keyword evidence="2" id="KW-0812">Transmembrane</keyword>
<dbReference type="InterPro" id="IPR000008">
    <property type="entry name" value="C2_dom"/>
</dbReference>
<evidence type="ECO:0000256" key="5">
    <source>
        <dbReference type="SAM" id="MobiDB-lite"/>
    </source>
</evidence>
<keyword evidence="8" id="KW-1185">Reference proteome</keyword>
<reference evidence="7" key="1">
    <citation type="submission" date="2020-04" db="EMBL/GenBank/DDBJ databases">
        <title>Hybrid Assembly of Korean Phytophthora infestans isolates.</title>
        <authorList>
            <person name="Prokchorchik M."/>
            <person name="Lee Y."/>
            <person name="Seo J."/>
            <person name="Cho J.-H."/>
            <person name="Park Y.-E."/>
            <person name="Jang D.-C."/>
            <person name="Im J.-S."/>
            <person name="Choi J.-G."/>
            <person name="Park H.-J."/>
            <person name="Lee G.-B."/>
            <person name="Lee Y.-G."/>
            <person name="Hong S.-Y."/>
            <person name="Cho K."/>
            <person name="Sohn K.H."/>
        </authorList>
    </citation>
    <scope>NUCLEOTIDE SEQUENCE</scope>
    <source>
        <strain evidence="7">KR_1_A1</strain>
    </source>
</reference>
<keyword evidence="4" id="KW-0472">Membrane</keyword>
<gene>
    <name evidence="7" type="ORF">GN244_ATG03058</name>
</gene>
<organism evidence="7 8">
    <name type="scientific">Phytophthora infestans</name>
    <name type="common">Potato late blight agent</name>
    <name type="synonym">Botrytis infestans</name>
    <dbReference type="NCBI Taxonomy" id="4787"/>
    <lineage>
        <taxon>Eukaryota</taxon>
        <taxon>Sar</taxon>
        <taxon>Stramenopiles</taxon>
        <taxon>Oomycota</taxon>
        <taxon>Peronosporomycetes</taxon>
        <taxon>Peronosporales</taxon>
        <taxon>Peronosporaceae</taxon>
        <taxon>Phytophthora</taxon>
    </lineage>
</organism>
<dbReference type="SUPFAM" id="SSF49562">
    <property type="entry name" value="C2 domain (Calcium/lipid-binding domain, CaLB)"/>
    <property type="match status" value="1"/>
</dbReference>
<evidence type="ECO:0000313" key="7">
    <source>
        <dbReference type="EMBL" id="KAF4044581.1"/>
    </source>
</evidence>
<dbReference type="EMBL" id="WSZM01000065">
    <property type="protein sequence ID" value="KAF4044581.1"/>
    <property type="molecule type" value="Genomic_DNA"/>
</dbReference>
<dbReference type="PANTHER" id="PTHR12308:SF73">
    <property type="entry name" value="ANOCTAMIN"/>
    <property type="match status" value="1"/>
</dbReference>
<protein>
    <submittedName>
        <fullName evidence="7">Calcium-activated chloride channel</fullName>
    </submittedName>
</protein>
<feature type="domain" description="C2" evidence="6">
    <location>
        <begin position="899"/>
        <end position="1033"/>
    </location>
</feature>
<evidence type="ECO:0000256" key="4">
    <source>
        <dbReference type="ARBA" id="ARBA00023136"/>
    </source>
</evidence>
<dbReference type="SMART" id="SM00239">
    <property type="entry name" value="C2"/>
    <property type="match status" value="1"/>
</dbReference>
<evidence type="ECO:0000313" key="8">
    <source>
        <dbReference type="Proteomes" id="UP000602510"/>
    </source>
</evidence>
<dbReference type="CDD" id="cd00030">
    <property type="entry name" value="C2"/>
    <property type="match status" value="1"/>
</dbReference>
<feature type="region of interest" description="Disordered" evidence="5">
    <location>
        <begin position="927"/>
        <end position="954"/>
    </location>
</feature>
<dbReference type="InterPro" id="IPR049452">
    <property type="entry name" value="Anoctamin_TM"/>
</dbReference>
<comment type="caution">
    <text evidence="7">The sequence shown here is derived from an EMBL/GenBank/DDBJ whole genome shotgun (WGS) entry which is preliminary data.</text>
</comment>
<feature type="region of interest" description="Disordered" evidence="5">
    <location>
        <begin position="1047"/>
        <end position="1078"/>
    </location>
</feature>
<feature type="compositionally biased region" description="Polar residues" evidence="5">
    <location>
        <begin position="1049"/>
        <end position="1062"/>
    </location>
</feature>
<dbReference type="InterPro" id="IPR007632">
    <property type="entry name" value="Anoctamin"/>
</dbReference>
<dbReference type="Pfam" id="PF04547">
    <property type="entry name" value="Anoctamin"/>
    <property type="match status" value="1"/>
</dbReference>
<dbReference type="GO" id="GO:0016020">
    <property type="term" value="C:membrane"/>
    <property type="evidence" value="ECO:0007669"/>
    <property type="project" value="UniProtKB-SubCell"/>
</dbReference>
<evidence type="ECO:0000256" key="1">
    <source>
        <dbReference type="ARBA" id="ARBA00004141"/>
    </source>
</evidence>
<accession>A0A833SQZ3</accession>
<comment type="subcellular location">
    <subcellularLocation>
        <location evidence="1">Membrane</location>
        <topology evidence="1">Multi-pass membrane protein</topology>
    </subcellularLocation>
</comment>
<name>A0A833SQZ3_PHYIN</name>
<proteinExistence type="predicted"/>
<sequence>MSYDSVALGIVGSPWASPRGEQQAAESFYYMLVFPMPSPREMPRVSYSEVCEMLRGVTAGGPAPEARAIDELRAAWEVKFRSGAPVAEDMIPFSALQELMRDVIISRFAALPGMTIRTCTEAQGNGRIFLSFRPTLALLKATGEQLKVRVPASVALEIDSKTDAKLWGEAEAQEEIYRLFLAGKISAEDAQIFDCEDSGMWSRRLRALQIFSTIKPGGEAQEEVAYLPFRDLAALRYVYRQIDDEGDGAGAIGRSTVSPFRIVDKIRLTKALIDAEFDCDALLERGLLDHHLCPHTHRTTYVDTSLDIIRVQWGEFPAPWRVFGKIFQCYRSDDDLLLHVRNYFGEQLGFYFAFASFHASALRTLGLVALVLAIVAAKTSRPREVEAAFCLCSCAFLGIFVRKWEQQEVRLASGWSGSSPTDGGSGVNPLLQLPRPQFRGQMRRSPVTLRLEPYAPVGREVARRLVSTLVLVALTLQLTASNAVLVASNRFQALATETSSRFNVALGVVALISKCATPHLARCSRALTNWENHRLQRDFDSQLTFKFAVLHSVNCFSAIWGLAFLRPLRCKLGQCQQIAHVEFNMSSNDQAARMLLTLLGLDVAVGLWGLRWAVRKMVCGGGSGWGQISTESSMSRLRMEERVQGVSLRSTTTLLATASTGSSIETDLSLVPYEGVLFDYAQVLVPLGFVAWFAPLAPLSCCALAWLVVALQIRVDSHSLCYDTQRPYPIQTLSLGSWLGYLHVLRIGAVFHSTAFTLMIFLDTTAANLDHKAFEQRVVAIGAIFAAVGWVSYTLKDHQDITEERRLKWLKTKQAALESKYLGHLGTHLAASAKAVLPPGRVFLNGVPRYVVTGDRGEEDAAEELRDQWRQQQMQMLGLEKRIAELRDSEDGNPSSVGVLYVEVQGVSLLPITPIHSFVQFCVQSGTAGSGSSRGDSMSTKSLKASRAAKKKTGGRIASPLPAQIANTSVSKKCRSPMWHESFELPITALGDVLALCICDGGPMIPSLRQQRILGRAQLGIDDVITRTNNTSLPSASMPTVELLPGASASETKATKPTVQALSESSSSENEDEAGANPMSLPVLSTRAVTSRPSSRTIDVPMATFELPLELPEALRRTKQSEVARHGPSRLALRCGVRLNKLGSLLVHQRRLREKVALLRSQEIQLSSWGGLFNSSQRGSMDSRTQQNVGDSCVSRALWIWSCWW</sequence>
<keyword evidence="3" id="KW-1133">Transmembrane helix</keyword>
<dbReference type="Gene3D" id="2.60.40.150">
    <property type="entry name" value="C2 domain"/>
    <property type="match status" value="1"/>
</dbReference>
<evidence type="ECO:0000259" key="6">
    <source>
        <dbReference type="SMART" id="SM00239"/>
    </source>
</evidence>